<protein>
    <submittedName>
        <fullName evidence="1">Uncharacterized protein</fullName>
    </submittedName>
</protein>
<keyword evidence="2" id="KW-1185">Reference proteome</keyword>
<dbReference type="EMBL" id="LHXJ01000093">
    <property type="protein sequence ID" value="KXA89181.1"/>
    <property type="molecule type" value="Genomic_DNA"/>
</dbReference>
<sequence>MRIKMEITTKPIEKIVILEEIKYDSPRALFSDLVAGVPPGAPVTAMWTEGVVFRHNGLPLNSEPVIKERMEGKVYWSSVKYAEMPKHKESESIEGQVVRIAKAYSPALREVARELKERMEEGSHD</sequence>
<proteinExistence type="predicted"/>
<dbReference type="AlphaFoldDB" id="A0A133U4R9"/>
<gene>
    <name evidence="1" type="ORF">AKJ57_05740</name>
</gene>
<dbReference type="Proteomes" id="UP000070163">
    <property type="component" value="Unassembled WGS sequence"/>
</dbReference>
<accession>A0A133U4R9</accession>
<comment type="caution">
    <text evidence="1">The sequence shown here is derived from an EMBL/GenBank/DDBJ whole genome shotgun (WGS) entry which is preliminary data.</text>
</comment>
<evidence type="ECO:0000313" key="1">
    <source>
        <dbReference type="EMBL" id="KXA89181.1"/>
    </source>
</evidence>
<evidence type="ECO:0000313" key="2">
    <source>
        <dbReference type="Proteomes" id="UP000070163"/>
    </source>
</evidence>
<reference evidence="1 2" key="1">
    <citation type="journal article" date="2016" name="Sci. Rep.">
        <title>Metabolic traits of an uncultured archaeal lineage -MSBL1- from brine pools of the Red Sea.</title>
        <authorList>
            <person name="Mwirichia R."/>
            <person name="Alam I."/>
            <person name="Rashid M."/>
            <person name="Vinu M."/>
            <person name="Ba-Alawi W."/>
            <person name="Anthony Kamau A."/>
            <person name="Kamanda Ngugi D."/>
            <person name="Goker M."/>
            <person name="Klenk H.P."/>
            <person name="Bajic V."/>
            <person name="Stingl U."/>
        </authorList>
    </citation>
    <scope>NUCLEOTIDE SEQUENCE [LARGE SCALE GENOMIC DNA]</scope>
    <source>
        <strain evidence="1">SCGC-AAA259A05</strain>
    </source>
</reference>
<organism evidence="1 2">
    <name type="scientific">candidate division MSBL1 archaeon SCGC-AAA259A05</name>
    <dbReference type="NCBI Taxonomy" id="1698259"/>
    <lineage>
        <taxon>Archaea</taxon>
        <taxon>Methanobacteriati</taxon>
        <taxon>Methanobacteriota</taxon>
        <taxon>candidate division MSBL1</taxon>
    </lineage>
</organism>
<name>A0A133U4R9_9EURY</name>